<keyword evidence="3" id="KW-1185">Reference proteome</keyword>
<comment type="caution">
    <text evidence="2">The sequence shown here is derived from an EMBL/GenBank/DDBJ whole genome shotgun (WGS) entry which is preliminary data.</text>
</comment>
<dbReference type="AlphaFoldDB" id="A0A9X3TRA6"/>
<dbReference type="Pfam" id="PF01381">
    <property type="entry name" value="HTH_3"/>
    <property type="match status" value="1"/>
</dbReference>
<gene>
    <name evidence="2" type="ORF">O3V59_11720</name>
</gene>
<dbReference type="EMBL" id="JAPYYP010000012">
    <property type="protein sequence ID" value="MDA5109032.1"/>
    <property type="molecule type" value="Genomic_DNA"/>
</dbReference>
<dbReference type="SUPFAM" id="SSF48452">
    <property type="entry name" value="TPR-like"/>
    <property type="match status" value="1"/>
</dbReference>
<dbReference type="SMART" id="SM00530">
    <property type="entry name" value="HTH_XRE"/>
    <property type="match status" value="1"/>
</dbReference>
<protein>
    <submittedName>
        <fullName evidence="2">Helix-turn-helix transcriptional regulator</fullName>
    </submittedName>
</protein>
<dbReference type="InterPro" id="IPR011990">
    <property type="entry name" value="TPR-like_helical_dom_sf"/>
</dbReference>
<dbReference type="Proteomes" id="UP001151071">
    <property type="component" value="Unassembled WGS sequence"/>
</dbReference>
<dbReference type="PROSITE" id="PS50943">
    <property type="entry name" value="HTH_CROC1"/>
    <property type="match status" value="1"/>
</dbReference>
<organism evidence="2 3">
    <name type="scientific">Brevibacillus thermoruber</name>
    <dbReference type="NCBI Taxonomy" id="33942"/>
    <lineage>
        <taxon>Bacteria</taxon>
        <taxon>Bacillati</taxon>
        <taxon>Bacillota</taxon>
        <taxon>Bacilli</taxon>
        <taxon>Bacillales</taxon>
        <taxon>Paenibacillaceae</taxon>
        <taxon>Brevibacillus</taxon>
    </lineage>
</organism>
<name>A0A9X3TRA6_9BACL</name>
<dbReference type="GO" id="GO:0003677">
    <property type="term" value="F:DNA binding"/>
    <property type="evidence" value="ECO:0007669"/>
    <property type="project" value="InterPro"/>
</dbReference>
<evidence type="ECO:0000259" key="1">
    <source>
        <dbReference type="PROSITE" id="PS50943"/>
    </source>
</evidence>
<dbReference type="RefSeq" id="WP_271140170.1">
    <property type="nucleotide sequence ID" value="NZ_JAPYYP010000012.1"/>
</dbReference>
<dbReference type="SUPFAM" id="SSF47413">
    <property type="entry name" value="lambda repressor-like DNA-binding domains"/>
    <property type="match status" value="1"/>
</dbReference>
<accession>A0A9X3TRA6</accession>
<dbReference type="Gene3D" id="1.10.260.40">
    <property type="entry name" value="lambda repressor-like DNA-binding domains"/>
    <property type="match status" value="1"/>
</dbReference>
<dbReference type="InterPro" id="IPR010982">
    <property type="entry name" value="Lambda_DNA-bd_dom_sf"/>
</dbReference>
<dbReference type="CDD" id="cd00093">
    <property type="entry name" value="HTH_XRE"/>
    <property type="match status" value="1"/>
</dbReference>
<evidence type="ECO:0000313" key="2">
    <source>
        <dbReference type="EMBL" id="MDA5109032.1"/>
    </source>
</evidence>
<reference evidence="2" key="1">
    <citation type="submission" date="2022-12" db="EMBL/GenBank/DDBJ databases">
        <title>Draft genome sequence of the thermophilic strain Brevibacillus thermoruber HT42, isolated from Los Humeros, Puebla, Mexico, with biotechnological potential.</title>
        <authorList>
            <person name="Lara Sanchez J."/>
            <person name="Solis Palacios R."/>
            <person name="Bustos Baena A.S."/>
            <person name="Ruz Baez A.E."/>
            <person name="Espinosa Luna G."/>
            <person name="Oliart Ros R.M."/>
        </authorList>
    </citation>
    <scope>NUCLEOTIDE SEQUENCE</scope>
    <source>
        <strain evidence="2">HT42</strain>
    </source>
</reference>
<feature type="domain" description="HTH cro/C1-type" evidence="1">
    <location>
        <begin position="7"/>
        <end position="62"/>
    </location>
</feature>
<evidence type="ECO:0000313" key="3">
    <source>
        <dbReference type="Proteomes" id="UP001151071"/>
    </source>
</evidence>
<sequence length="378" mass="43704">MSFAEMVKAHRYKANLSISELAERTGVNRSVLARIESGETRRPSFSTCCKIASALDIPYDKVISFYLDVSERPETLKMLLSEAVVRTNRHIVRKAANKLLETPKLNTFLALDYILQQARESENEEIKLALYNVMIECTKKRGIPFYLAKGLFERYLIERYDFSRLEETYRRGKELLVYIEYLQPSERIIAYYRLGLQAYALKYFDDCIHLCRQGIAEDDTESELKSSALLAITNSYINMGDCILAELYLKKYVYNPFANANRTKYYLAQIHVKKGEFSEGIAGFKECLVEAERESRIAIATDLLEVYQQIGDHEGIEDLIKKEEQFLPQQINTPKKVEHLALYYKQKGLHQLANEMFEEGIENLILSASYYQKLGAFA</sequence>
<dbReference type="Gene3D" id="1.25.40.10">
    <property type="entry name" value="Tetratricopeptide repeat domain"/>
    <property type="match status" value="1"/>
</dbReference>
<dbReference type="InterPro" id="IPR001387">
    <property type="entry name" value="Cro/C1-type_HTH"/>
</dbReference>
<proteinExistence type="predicted"/>